<keyword evidence="3" id="KW-1185">Reference proteome</keyword>
<dbReference type="Gene3D" id="3.30.420.10">
    <property type="entry name" value="Ribonuclease H-like superfamily/Ribonuclease H"/>
    <property type="match status" value="1"/>
</dbReference>
<reference evidence="3" key="1">
    <citation type="journal article" date="2017" name="Front. Plant Sci.">
        <title>Climate Clever Clovers: New Paradigm to Reduce the Environmental Footprint of Ruminants by Breeding Low Methanogenic Forages Utilizing Haplotype Variation.</title>
        <authorList>
            <person name="Kaur P."/>
            <person name="Appels R."/>
            <person name="Bayer P.E."/>
            <person name="Keeble-Gagnere G."/>
            <person name="Wang J."/>
            <person name="Hirakawa H."/>
            <person name="Shirasawa K."/>
            <person name="Vercoe P."/>
            <person name="Stefanova K."/>
            <person name="Durmic Z."/>
            <person name="Nichols P."/>
            <person name="Revell C."/>
            <person name="Isobe S.N."/>
            <person name="Edwards D."/>
            <person name="Erskine W."/>
        </authorList>
    </citation>
    <scope>NUCLEOTIDE SEQUENCE [LARGE SCALE GENOMIC DNA]</scope>
    <source>
        <strain evidence="3">cv. Daliak</strain>
    </source>
</reference>
<gene>
    <name evidence="2" type="ORF">TSUD_120950</name>
</gene>
<feature type="domain" description="RNase H type-1" evidence="1">
    <location>
        <begin position="50"/>
        <end position="171"/>
    </location>
</feature>
<dbReference type="CDD" id="cd06222">
    <property type="entry name" value="RNase_H_like"/>
    <property type="match status" value="1"/>
</dbReference>
<dbReference type="Pfam" id="PF13456">
    <property type="entry name" value="RVT_3"/>
    <property type="match status" value="1"/>
</dbReference>
<organism evidence="2 3">
    <name type="scientific">Trifolium subterraneum</name>
    <name type="common">Subterranean clover</name>
    <dbReference type="NCBI Taxonomy" id="3900"/>
    <lineage>
        <taxon>Eukaryota</taxon>
        <taxon>Viridiplantae</taxon>
        <taxon>Streptophyta</taxon>
        <taxon>Embryophyta</taxon>
        <taxon>Tracheophyta</taxon>
        <taxon>Spermatophyta</taxon>
        <taxon>Magnoliopsida</taxon>
        <taxon>eudicotyledons</taxon>
        <taxon>Gunneridae</taxon>
        <taxon>Pentapetalae</taxon>
        <taxon>rosids</taxon>
        <taxon>fabids</taxon>
        <taxon>Fabales</taxon>
        <taxon>Fabaceae</taxon>
        <taxon>Papilionoideae</taxon>
        <taxon>50 kb inversion clade</taxon>
        <taxon>NPAAA clade</taxon>
        <taxon>Hologalegina</taxon>
        <taxon>IRL clade</taxon>
        <taxon>Trifolieae</taxon>
        <taxon>Trifolium</taxon>
    </lineage>
</organism>
<accession>A0A2Z6MDF1</accession>
<protein>
    <recommendedName>
        <fullName evidence="1">RNase H type-1 domain-containing protein</fullName>
    </recommendedName>
</protein>
<dbReference type="Proteomes" id="UP000242715">
    <property type="component" value="Unassembled WGS sequence"/>
</dbReference>
<dbReference type="InterPro" id="IPR002156">
    <property type="entry name" value="RNaseH_domain"/>
</dbReference>
<dbReference type="PANTHER" id="PTHR47074:SF48">
    <property type="entry name" value="POLYNUCLEOTIDYL TRANSFERASE, RIBONUCLEASE H-LIKE SUPERFAMILY PROTEIN"/>
    <property type="match status" value="1"/>
</dbReference>
<dbReference type="InterPro" id="IPR052929">
    <property type="entry name" value="RNase_H-like_EbsB-rel"/>
</dbReference>
<dbReference type="AlphaFoldDB" id="A0A2Z6MDF1"/>
<dbReference type="InterPro" id="IPR036397">
    <property type="entry name" value="RNaseH_sf"/>
</dbReference>
<proteinExistence type="predicted"/>
<evidence type="ECO:0000313" key="3">
    <source>
        <dbReference type="Proteomes" id="UP000242715"/>
    </source>
</evidence>
<dbReference type="InterPro" id="IPR012337">
    <property type="entry name" value="RNaseH-like_sf"/>
</dbReference>
<dbReference type="SUPFAM" id="SSF53098">
    <property type="entry name" value="Ribonuclease H-like"/>
    <property type="match status" value="1"/>
</dbReference>
<sequence>MATLLWCIWQNRNNNVWNDTKINAQQEQQLQTDRAVMQWQQPRFGYVKCNVDASFYDTEGAIGWGWCVRDHRGRFVIAGTNIMHSRLNTLEGEAMAIKEAMDEMVQRGFSHVIFESDSKIVVDAITSSHRGISDFSLLISSIKSVLVLNPNFEVKFVKRQTNMTAHSLARVAYSMPSRCIFELIPQMVDLQGL</sequence>
<name>A0A2Z6MDF1_TRISU</name>
<dbReference type="InterPro" id="IPR044730">
    <property type="entry name" value="RNase_H-like_dom_plant"/>
</dbReference>
<dbReference type="PANTHER" id="PTHR47074">
    <property type="entry name" value="BNAC02G40300D PROTEIN"/>
    <property type="match status" value="1"/>
</dbReference>
<evidence type="ECO:0000313" key="2">
    <source>
        <dbReference type="EMBL" id="GAU20903.1"/>
    </source>
</evidence>
<dbReference type="OrthoDB" id="1436788at2759"/>
<evidence type="ECO:0000259" key="1">
    <source>
        <dbReference type="Pfam" id="PF13456"/>
    </source>
</evidence>
<dbReference type="GO" id="GO:0004523">
    <property type="term" value="F:RNA-DNA hybrid ribonuclease activity"/>
    <property type="evidence" value="ECO:0007669"/>
    <property type="project" value="InterPro"/>
</dbReference>
<dbReference type="EMBL" id="DF973221">
    <property type="protein sequence ID" value="GAU20903.1"/>
    <property type="molecule type" value="Genomic_DNA"/>
</dbReference>
<dbReference type="GO" id="GO:0003676">
    <property type="term" value="F:nucleic acid binding"/>
    <property type="evidence" value="ECO:0007669"/>
    <property type="project" value="InterPro"/>
</dbReference>